<comment type="caution">
    <text evidence="1">The sequence shown here is derived from an EMBL/GenBank/DDBJ whole genome shotgun (WGS) entry which is preliminary data.</text>
</comment>
<accession>V7I2Y1</accession>
<dbReference type="STRING" id="994573.T472_0210995"/>
<dbReference type="AlphaFoldDB" id="V7I2Y1"/>
<dbReference type="EMBL" id="AXUN02000179">
    <property type="protein sequence ID" value="ETA80580.1"/>
    <property type="molecule type" value="Genomic_DNA"/>
</dbReference>
<dbReference type="RefSeq" id="WP_023388604.1">
    <property type="nucleotide sequence ID" value="NZ_AXUN02000179.1"/>
</dbReference>
<dbReference type="Proteomes" id="UP000017747">
    <property type="component" value="Unassembled WGS sequence"/>
</dbReference>
<protein>
    <submittedName>
        <fullName evidence="1">Uncharacterized protein</fullName>
    </submittedName>
</protein>
<gene>
    <name evidence="1" type="ORF">T472_0210995</name>
</gene>
<evidence type="ECO:0000313" key="1">
    <source>
        <dbReference type="EMBL" id="ETA80580.1"/>
    </source>
</evidence>
<proteinExistence type="predicted"/>
<keyword evidence="2" id="KW-1185">Reference proteome</keyword>
<name>V7I2Y1_9CLOT</name>
<reference evidence="1 2" key="1">
    <citation type="journal article" date="2014" name="Genome Announc.">
        <title>Genome Sequence of Youngiibacter fragilis, the Type Strain of the Genus Youngiibacter.</title>
        <authorList>
            <person name="Wawrik C.B."/>
            <person name="Callaghan A.V."/>
            <person name="Stamps B.W."/>
            <person name="Wawrik B."/>
        </authorList>
    </citation>
    <scope>NUCLEOTIDE SEQUENCE [LARGE SCALE GENOMIC DNA]</scope>
    <source>
        <strain evidence="1 2">232.1</strain>
    </source>
</reference>
<dbReference type="OrthoDB" id="1801573at2"/>
<evidence type="ECO:0000313" key="2">
    <source>
        <dbReference type="Proteomes" id="UP000017747"/>
    </source>
</evidence>
<dbReference type="eggNOG" id="ENOG50338TW">
    <property type="taxonomic scope" value="Bacteria"/>
</dbReference>
<organism evidence="1 2">
    <name type="scientific">Youngiibacter fragilis 232.1</name>
    <dbReference type="NCBI Taxonomy" id="994573"/>
    <lineage>
        <taxon>Bacteria</taxon>
        <taxon>Bacillati</taxon>
        <taxon>Bacillota</taxon>
        <taxon>Clostridia</taxon>
        <taxon>Eubacteriales</taxon>
        <taxon>Clostridiaceae</taxon>
        <taxon>Youngiibacter</taxon>
    </lineage>
</organism>
<sequence>MKAAELKNKGIKFKLGNKEYELKLNMNTFCELEEIYGDLNAAFEDLQNMKIKAVRALIYSAVKVEDGSVTLKAIGEQLGLSDLESLGTAINEALNMSMPETEDAPGESKAT</sequence>